<dbReference type="EMBL" id="EU348753">
    <property type="protein sequence ID" value="ACA51541.1"/>
    <property type="molecule type" value="mRNA"/>
</dbReference>
<reference evidence="5" key="1">
    <citation type="journal article" date="2008" name="J. Parasitol.">
        <title>Identification and characterization of a serpin from Eimeria acervulina.</title>
        <authorList>
            <person name="Fetterer R.H."/>
            <person name="Miska K.B."/>
            <person name="Jenkins M.C."/>
            <person name="Barfield R.C."/>
            <person name="Lillehoj H."/>
        </authorList>
    </citation>
    <scope>NUCLEOTIDE SEQUENCE</scope>
</reference>
<dbReference type="VEuPathDB" id="ToxoDB:EAH_00002690"/>
<keyword evidence="3" id="KW-0732">Signal</keyword>
<dbReference type="InterPro" id="IPR023796">
    <property type="entry name" value="Serpin_dom"/>
</dbReference>
<dbReference type="InterPro" id="IPR000215">
    <property type="entry name" value="Serpin_fam"/>
</dbReference>
<feature type="chain" id="PRO_5002879235" evidence="3">
    <location>
        <begin position="29"/>
        <end position="415"/>
    </location>
</feature>
<feature type="domain" description="Serpin" evidence="4">
    <location>
        <begin position="37"/>
        <end position="410"/>
    </location>
</feature>
<protein>
    <submittedName>
        <fullName evidence="5">Serpin</fullName>
    </submittedName>
</protein>
<dbReference type="InterPro" id="IPR023795">
    <property type="entry name" value="Serpin_CS"/>
</dbReference>
<evidence type="ECO:0000259" key="4">
    <source>
        <dbReference type="SMART" id="SM00093"/>
    </source>
</evidence>
<sequence>MALLSKLTRFCSAAAVATALSLSSTASAMDPSTVTAERLYGEIAGPSLEAKPNFVFSPFSIFSVFHTAQKGAAGETRGQMDALVGPNESFAIPELIQPPQKEGAVAVDVANRLYVHPGLEKNKHFKKFKKQLQEEKQSAETIDFSDGAAAAEKINSFVATTTRDHIKNLLNASALGPQTRLVLINALYFKAPWLQQFESSATSLGVFFTPSGPKQTQFMKGKLDKAPLLLSMKKEALAVGLPYTDPRLRLYIVMPEDLSSFEKSMIDNPQQLEQTFADMESSAMDRSFEEEIFLTLPKFKLSADDNKVDLREIFGRLGAPDMFDMGKADFSGITGDRDLFVSSFVHQADIDVNEEGTEATAATAMIMMLRAMPMPKTQINVLVDKPFIFQLRFVDGDTNLILFSGRVADPTAAQQ</sequence>
<proteinExistence type="evidence at transcript level"/>
<organism evidence="5">
    <name type="scientific">Eimeria acervulina</name>
    <name type="common">Coccidian parasite</name>
    <dbReference type="NCBI Taxonomy" id="5801"/>
    <lineage>
        <taxon>Eukaryota</taxon>
        <taxon>Sar</taxon>
        <taxon>Alveolata</taxon>
        <taxon>Apicomplexa</taxon>
        <taxon>Conoidasida</taxon>
        <taxon>Coccidia</taxon>
        <taxon>Eucoccidiorida</taxon>
        <taxon>Eimeriorina</taxon>
        <taxon>Eimeriidae</taxon>
        <taxon>Eimeria</taxon>
    </lineage>
</organism>
<dbReference type="PANTHER" id="PTHR11461">
    <property type="entry name" value="SERINE PROTEASE INHIBITOR, SERPIN"/>
    <property type="match status" value="1"/>
</dbReference>
<evidence type="ECO:0000256" key="2">
    <source>
        <dbReference type="RuleBase" id="RU000411"/>
    </source>
</evidence>
<dbReference type="Gene3D" id="2.30.39.10">
    <property type="entry name" value="Alpha-1-antitrypsin, domain 1"/>
    <property type="match status" value="1"/>
</dbReference>
<dbReference type="InterPro" id="IPR042178">
    <property type="entry name" value="Serpin_sf_1"/>
</dbReference>
<dbReference type="MEROPS" id="I04.037"/>
<dbReference type="PANTHER" id="PTHR11461:SF211">
    <property type="entry name" value="GH10112P-RELATED"/>
    <property type="match status" value="1"/>
</dbReference>
<dbReference type="GO" id="GO:0004867">
    <property type="term" value="F:serine-type endopeptidase inhibitor activity"/>
    <property type="evidence" value="ECO:0007669"/>
    <property type="project" value="InterPro"/>
</dbReference>
<dbReference type="SUPFAM" id="SSF56574">
    <property type="entry name" value="Serpins"/>
    <property type="match status" value="1"/>
</dbReference>
<accession>B8Q4J5</accession>
<dbReference type="InterPro" id="IPR036186">
    <property type="entry name" value="Serpin_sf"/>
</dbReference>
<dbReference type="InterPro" id="IPR042185">
    <property type="entry name" value="Serpin_sf_2"/>
</dbReference>
<evidence type="ECO:0000256" key="1">
    <source>
        <dbReference type="ARBA" id="ARBA00009500"/>
    </source>
</evidence>
<dbReference type="SMR" id="B8Q4J5"/>
<dbReference type="PROSITE" id="PS00284">
    <property type="entry name" value="SERPIN"/>
    <property type="match status" value="1"/>
</dbReference>
<dbReference type="SMART" id="SM00093">
    <property type="entry name" value="SERPIN"/>
    <property type="match status" value="1"/>
</dbReference>
<comment type="similarity">
    <text evidence="1 2">Belongs to the serpin family.</text>
</comment>
<feature type="signal peptide" evidence="3">
    <location>
        <begin position="1"/>
        <end position="28"/>
    </location>
</feature>
<dbReference type="Pfam" id="PF00079">
    <property type="entry name" value="Serpin"/>
    <property type="match status" value="1"/>
</dbReference>
<evidence type="ECO:0000313" key="5">
    <source>
        <dbReference type="EMBL" id="ACA51541.1"/>
    </source>
</evidence>
<name>B8Q4J5_EIMAC</name>
<evidence type="ECO:0000256" key="3">
    <source>
        <dbReference type="SAM" id="SignalP"/>
    </source>
</evidence>
<dbReference type="Gene3D" id="3.30.497.10">
    <property type="entry name" value="Antithrombin, subunit I, domain 2"/>
    <property type="match status" value="1"/>
</dbReference>
<dbReference type="AlphaFoldDB" id="B8Q4J5"/>
<dbReference type="GO" id="GO:0005615">
    <property type="term" value="C:extracellular space"/>
    <property type="evidence" value="ECO:0007669"/>
    <property type="project" value="InterPro"/>
</dbReference>